<sequence length="122" mass="14454">MARRMPYTIAAYRRHNLMAQKQMQRWKRKAGIDRLESATLTYRTACPTTMGVYHEYLNENWMKLLQFYTSIRLAKAKFNIWRQNQIQNDEVVNILINGGLKYQQDPPGRITSFEPIAAGKKW</sequence>
<proteinExistence type="predicted"/>
<dbReference type="OrthoDB" id="2289518at2759"/>
<keyword evidence="2" id="KW-1185">Reference proteome</keyword>
<protein>
    <submittedName>
        <fullName evidence="1">Uncharacterized protein</fullName>
    </submittedName>
</protein>
<organism evidence="1 2">
    <name type="scientific">Hesseltinella vesiculosa</name>
    <dbReference type="NCBI Taxonomy" id="101127"/>
    <lineage>
        <taxon>Eukaryota</taxon>
        <taxon>Fungi</taxon>
        <taxon>Fungi incertae sedis</taxon>
        <taxon>Mucoromycota</taxon>
        <taxon>Mucoromycotina</taxon>
        <taxon>Mucoromycetes</taxon>
        <taxon>Mucorales</taxon>
        <taxon>Cunninghamellaceae</taxon>
        <taxon>Hesseltinella</taxon>
    </lineage>
</organism>
<reference evidence="1 2" key="1">
    <citation type="submission" date="2016-07" db="EMBL/GenBank/DDBJ databases">
        <title>Pervasive Adenine N6-methylation of Active Genes in Fungi.</title>
        <authorList>
            <consortium name="DOE Joint Genome Institute"/>
            <person name="Mondo S.J."/>
            <person name="Dannebaum R.O."/>
            <person name="Kuo R.C."/>
            <person name="Labutti K."/>
            <person name="Haridas S."/>
            <person name="Kuo A."/>
            <person name="Salamov A."/>
            <person name="Ahrendt S.R."/>
            <person name="Lipzen A."/>
            <person name="Sullivan W."/>
            <person name="Andreopoulos W.B."/>
            <person name="Clum A."/>
            <person name="Lindquist E."/>
            <person name="Daum C."/>
            <person name="Ramamoorthy G.K."/>
            <person name="Gryganskyi A."/>
            <person name="Culley D."/>
            <person name="Magnuson J.K."/>
            <person name="James T.Y."/>
            <person name="O'Malley M.A."/>
            <person name="Stajich J.E."/>
            <person name="Spatafora J.W."/>
            <person name="Visel A."/>
            <person name="Grigoriev I.V."/>
        </authorList>
    </citation>
    <scope>NUCLEOTIDE SEQUENCE [LARGE SCALE GENOMIC DNA]</scope>
    <source>
        <strain evidence="1 2">NRRL 3301</strain>
    </source>
</reference>
<accession>A0A1X2GDV9</accession>
<evidence type="ECO:0000313" key="2">
    <source>
        <dbReference type="Proteomes" id="UP000242146"/>
    </source>
</evidence>
<dbReference type="Proteomes" id="UP000242146">
    <property type="component" value="Unassembled WGS sequence"/>
</dbReference>
<name>A0A1X2GDV9_9FUNG</name>
<evidence type="ECO:0000313" key="1">
    <source>
        <dbReference type="EMBL" id="ORX51575.1"/>
    </source>
</evidence>
<comment type="caution">
    <text evidence="1">The sequence shown here is derived from an EMBL/GenBank/DDBJ whole genome shotgun (WGS) entry which is preliminary data.</text>
</comment>
<dbReference type="EMBL" id="MCGT01000020">
    <property type="protein sequence ID" value="ORX51575.1"/>
    <property type="molecule type" value="Genomic_DNA"/>
</dbReference>
<gene>
    <name evidence="1" type="ORF">DM01DRAFT_1080378</name>
</gene>
<dbReference type="AlphaFoldDB" id="A0A1X2GDV9"/>